<dbReference type="PANTHER" id="PTHR36766">
    <property type="entry name" value="PLANT BROAD-SPECTRUM MILDEW RESISTANCE PROTEIN RPW8"/>
    <property type="match status" value="1"/>
</dbReference>
<keyword evidence="8" id="KW-1185">Reference proteome</keyword>
<evidence type="ECO:0000256" key="2">
    <source>
        <dbReference type="ARBA" id="ARBA00022741"/>
    </source>
</evidence>
<organism evidence="7 8">
    <name type="scientific">Thalictrum thalictroides</name>
    <name type="common">Rue-anemone</name>
    <name type="synonym">Anemone thalictroides</name>
    <dbReference type="NCBI Taxonomy" id="46969"/>
    <lineage>
        <taxon>Eukaryota</taxon>
        <taxon>Viridiplantae</taxon>
        <taxon>Streptophyta</taxon>
        <taxon>Embryophyta</taxon>
        <taxon>Tracheophyta</taxon>
        <taxon>Spermatophyta</taxon>
        <taxon>Magnoliopsida</taxon>
        <taxon>Ranunculales</taxon>
        <taxon>Ranunculaceae</taxon>
        <taxon>Thalictroideae</taxon>
        <taxon>Thalictrum</taxon>
    </lineage>
</organism>
<dbReference type="Gene3D" id="1.20.5.4130">
    <property type="match status" value="1"/>
</dbReference>
<dbReference type="CDD" id="cd14798">
    <property type="entry name" value="RX-CC_like"/>
    <property type="match status" value="1"/>
</dbReference>
<dbReference type="InterPro" id="IPR002182">
    <property type="entry name" value="NB-ARC"/>
</dbReference>
<feature type="domain" description="Disease resistance N-terminal" evidence="6">
    <location>
        <begin position="10"/>
        <end position="93"/>
    </location>
</feature>
<proteinExistence type="predicted"/>
<dbReference type="Pfam" id="PF18052">
    <property type="entry name" value="Rx_N"/>
    <property type="match status" value="1"/>
</dbReference>
<dbReference type="OrthoDB" id="1933539at2759"/>
<dbReference type="Pfam" id="PF00931">
    <property type="entry name" value="NB-ARC"/>
    <property type="match status" value="1"/>
</dbReference>
<keyword evidence="3" id="KW-0611">Plant defense</keyword>
<dbReference type="InterPro" id="IPR038005">
    <property type="entry name" value="RX-like_CC"/>
</dbReference>
<reference evidence="7 8" key="1">
    <citation type="submission" date="2020-06" db="EMBL/GenBank/DDBJ databases">
        <title>Transcriptomic and genomic resources for Thalictrum thalictroides and T. hernandezii: Facilitating candidate gene discovery in an emerging model plant lineage.</title>
        <authorList>
            <person name="Arias T."/>
            <person name="Riano-Pachon D.M."/>
            <person name="Di Stilio V.S."/>
        </authorList>
    </citation>
    <scope>NUCLEOTIDE SEQUENCE [LARGE SCALE GENOMIC DNA]</scope>
    <source>
        <strain evidence="8">cv. WT478/WT964</strain>
        <tissue evidence="7">Leaves</tissue>
    </source>
</reference>
<sequence length="224" mass="25697">MADAVLSALLQVVFQQLASPILEEFRLQRCVDKQLKKLPRILSRIQAVLSDAEQRQTQENAVRIWLRDLKDEAYDADDLLDEMVTEALRPNKVRNFLSSFSIASKIDDVIERLEEIAKEREDLRLREGTGMWSYGIKERLQTSSLIDDSSVIGRSDDRAKIISLLLSAESNVARRQLQNLLKGRRFLLVLDDVWNENETNWDSLQIPFKVGAEGSRIIVTTEAR</sequence>
<keyword evidence="1" id="KW-0677">Repeat</keyword>
<keyword evidence="2" id="KW-0547">Nucleotide-binding</keyword>
<name>A0A7J6WKE5_THATH</name>
<dbReference type="AlphaFoldDB" id="A0A7J6WKE5"/>
<dbReference type="GO" id="GO:0006952">
    <property type="term" value="P:defense response"/>
    <property type="evidence" value="ECO:0007669"/>
    <property type="project" value="UniProtKB-KW"/>
</dbReference>
<dbReference type="PANTHER" id="PTHR36766:SF70">
    <property type="entry name" value="DISEASE RESISTANCE PROTEIN RGA4"/>
    <property type="match status" value="1"/>
</dbReference>
<dbReference type="Proteomes" id="UP000554482">
    <property type="component" value="Unassembled WGS sequence"/>
</dbReference>
<accession>A0A7J6WKE5</accession>
<gene>
    <name evidence="7" type="ORF">FRX31_013042</name>
</gene>
<evidence type="ECO:0000259" key="5">
    <source>
        <dbReference type="Pfam" id="PF00931"/>
    </source>
</evidence>
<dbReference type="EMBL" id="JABWDY010014774">
    <property type="protein sequence ID" value="KAF5197377.1"/>
    <property type="molecule type" value="Genomic_DNA"/>
</dbReference>
<dbReference type="SUPFAM" id="SSF52540">
    <property type="entry name" value="P-loop containing nucleoside triphosphate hydrolases"/>
    <property type="match status" value="1"/>
</dbReference>
<feature type="domain" description="NB-ARC" evidence="5">
    <location>
        <begin position="168"/>
        <end position="221"/>
    </location>
</feature>
<evidence type="ECO:0000256" key="1">
    <source>
        <dbReference type="ARBA" id="ARBA00022737"/>
    </source>
</evidence>
<dbReference type="InterPro" id="IPR027417">
    <property type="entry name" value="P-loop_NTPase"/>
</dbReference>
<evidence type="ECO:0000256" key="3">
    <source>
        <dbReference type="ARBA" id="ARBA00022821"/>
    </source>
</evidence>
<comment type="caution">
    <text evidence="7">The sequence shown here is derived from an EMBL/GenBank/DDBJ whole genome shotgun (WGS) entry which is preliminary data.</text>
</comment>
<dbReference type="GO" id="GO:0005524">
    <property type="term" value="F:ATP binding"/>
    <property type="evidence" value="ECO:0007669"/>
    <property type="project" value="UniProtKB-KW"/>
</dbReference>
<evidence type="ECO:0000259" key="6">
    <source>
        <dbReference type="Pfam" id="PF18052"/>
    </source>
</evidence>
<dbReference type="InterPro" id="IPR041118">
    <property type="entry name" value="Rx_N"/>
</dbReference>
<protein>
    <submittedName>
        <fullName evidence="7">Nb-arc domain-containing disease resistance protein</fullName>
    </submittedName>
</protein>
<dbReference type="Gene3D" id="3.40.50.300">
    <property type="entry name" value="P-loop containing nucleotide triphosphate hydrolases"/>
    <property type="match status" value="1"/>
</dbReference>
<evidence type="ECO:0000256" key="4">
    <source>
        <dbReference type="ARBA" id="ARBA00022840"/>
    </source>
</evidence>
<dbReference type="GO" id="GO:0043531">
    <property type="term" value="F:ADP binding"/>
    <property type="evidence" value="ECO:0007669"/>
    <property type="project" value="InterPro"/>
</dbReference>
<keyword evidence="4" id="KW-0067">ATP-binding</keyword>
<evidence type="ECO:0000313" key="7">
    <source>
        <dbReference type="EMBL" id="KAF5197377.1"/>
    </source>
</evidence>
<evidence type="ECO:0000313" key="8">
    <source>
        <dbReference type="Proteomes" id="UP000554482"/>
    </source>
</evidence>